<dbReference type="Gene3D" id="2.40.70.10">
    <property type="entry name" value="Acid Proteases"/>
    <property type="match status" value="1"/>
</dbReference>
<feature type="domain" description="Peptidase A1" evidence="2">
    <location>
        <begin position="41"/>
        <end position="130"/>
    </location>
</feature>
<comment type="similarity">
    <text evidence="1">Belongs to the peptidase A1 family.</text>
</comment>
<accession>A0ABP0TVE7</accession>
<dbReference type="SUPFAM" id="SSF50630">
    <property type="entry name" value="Acid proteases"/>
    <property type="match status" value="1"/>
</dbReference>
<evidence type="ECO:0000256" key="1">
    <source>
        <dbReference type="ARBA" id="ARBA00007447"/>
    </source>
</evidence>
<dbReference type="InterPro" id="IPR001461">
    <property type="entry name" value="Aspartic_peptidase_A1"/>
</dbReference>
<dbReference type="InterPro" id="IPR021109">
    <property type="entry name" value="Peptidase_aspartic_dom_sf"/>
</dbReference>
<name>A0ABP0TVE7_9BRYO</name>
<proteinExistence type="inferred from homology"/>
<dbReference type="PANTHER" id="PTHR47966:SF51">
    <property type="entry name" value="BETA-SITE APP-CLEAVING ENZYME, ISOFORM A-RELATED"/>
    <property type="match status" value="1"/>
</dbReference>
<organism evidence="3 4">
    <name type="scientific">Sphagnum troendelagicum</name>
    <dbReference type="NCBI Taxonomy" id="128251"/>
    <lineage>
        <taxon>Eukaryota</taxon>
        <taxon>Viridiplantae</taxon>
        <taxon>Streptophyta</taxon>
        <taxon>Embryophyta</taxon>
        <taxon>Bryophyta</taxon>
        <taxon>Sphagnophytina</taxon>
        <taxon>Sphagnopsida</taxon>
        <taxon>Sphagnales</taxon>
        <taxon>Sphagnaceae</taxon>
        <taxon>Sphagnum</taxon>
    </lineage>
</organism>
<reference evidence="3" key="1">
    <citation type="submission" date="2024-02" db="EMBL/GenBank/DDBJ databases">
        <authorList>
            <consortium name="ELIXIR-Norway"/>
            <consortium name="Elixir Norway"/>
        </authorList>
    </citation>
    <scope>NUCLEOTIDE SEQUENCE</scope>
</reference>
<dbReference type="Proteomes" id="UP001497512">
    <property type="component" value="Chromosome 15"/>
</dbReference>
<dbReference type="Pfam" id="PF00026">
    <property type="entry name" value="Asp"/>
    <property type="match status" value="1"/>
</dbReference>
<dbReference type="PANTHER" id="PTHR47966">
    <property type="entry name" value="BETA-SITE APP-CLEAVING ENZYME, ISOFORM A-RELATED"/>
    <property type="match status" value="1"/>
</dbReference>
<gene>
    <name evidence="3" type="ORF">CSSPTR1EN2_LOCUS8150</name>
</gene>
<dbReference type="InterPro" id="IPR033121">
    <property type="entry name" value="PEPTIDASE_A1"/>
</dbReference>
<dbReference type="EMBL" id="OZ019907">
    <property type="protein sequence ID" value="CAK9206041.1"/>
    <property type="molecule type" value="Genomic_DNA"/>
</dbReference>
<sequence length="225" mass="24181">MNLCNGFCLFYIQNMLLQCMGEDALSLRTTSTTTTSLASQAHTKKMMFAEATKEPGLAFVIAKFDGILGLGFKEISVNRVTPVSNTDLLWYNMLEKRIVKEAVFSFWLNCDATDKEHGGELAFGGVDQGDLTSIAGFCKGGCAAVADWGTSLLAGPIASTFKEALIVDSHMEEFLSVVNANSEPGIASVLTKDAVNVSDGMEGADPGRTVCEMAVVWAQNQLRDN</sequence>
<protein>
    <recommendedName>
        <fullName evidence="2">Peptidase A1 domain-containing protein</fullName>
    </recommendedName>
</protein>
<keyword evidence="4" id="KW-1185">Reference proteome</keyword>
<evidence type="ECO:0000313" key="3">
    <source>
        <dbReference type="EMBL" id="CAK9206041.1"/>
    </source>
</evidence>
<evidence type="ECO:0000259" key="2">
    <source>
        <dbReference type="Pfam" id="PF00026"/>
    </source>
</evidence>
<evidence type="ECO:0000313" key="4">
    <source>
        <dbReference type="Proteomes" id="UP001497512"/>
    </source>
</evidence>